<accession>A0A9Q1JAE7</accession>
<dbReference type="EMBL" id="JAINUF010000002">
    <property type="protein sequence ID" value="KAJ8375167.1"/>
    <property type="molecule type" value="Genomic_DNA"/>
</dbReference>
<gene>
    <name evidence="2" type="ORF">SKAU_G00057470</name>
</gene>
<organism evidence="2 3">
    <name type="scientific">Synaphobranchus kaupii</name>
    <name type="common">Kaup's arrowtooth eel</name>
    <dbReference type="NCBI Taxonomy" id="118154"/>
    <lineage>
        <taxon>Eukaryota</taxon>
        <taxon>Metazoa</taxon>
        <taxon>Chordata</taxon>
        <taxon>Craniata</taxon>
        <taxon>Vertebrata</taxon>
        <taxon>Euteleostomi</taxon>
        <taxon>Actinopterygii</taxon>
        <taxon>Neopterygii</taxon>
        <taxon>Teleostei</taxon>
        <taxon>Anguilliformes</taxon>
        <taxon>Synaphobranchidae</taxon>
        <taxon>Synaphobranchus</taxon>
    </lineage>
</organism>
<name>A0A9Q1JAE7_SYNKA</name>
<comment type="caution">
    <text evidence="2">The sequence shown here is derived from an EMBL/GenBank/DDBJ whole genome shotgun (WGS) entry which is preliminary data.</text>
</comment>
<proteinExistence type="predicted"/>
<sequence>MPNPGKPCSSSNTGGGKHLQQQGNNTTVRNQSAGFLTPASTLLLAPDKASRRKSGDISLATAKIKMTVTLDLLIVLSGGCA</sequence>
<evidence type="ECO:0000313" key="2">
    <source>
        <dbReference type="EMBL" id="KAJ8375167.1"/>
    </source>
</evidence>
<evidence type="ECO:0000256" key="1">
    <source>
        <dbReference type="SAM" id="MobiDB-lite"/>
    </source>
</evidence>
<feature type="region of interest" description="Disordered" evidence="1">
    <location>
        <begin position="1"/>
        <end position="32"/>
    </location>
</feature>
<feature type="compositionally biased region" description="Polar residues" evidence="1">
    <location>
        <begin position="19"/>
        <end position="32"/>
    </location>
</feature>
<protein>
    <submittedName>
        <fullName evidence="2">Uncharacterized protein</fullName>
    </submittedName>
</protein>
<reference evidence="2" key="1">
    <citation type="journal article" date="2023" name="Science">
        <title>Genome structures resolve the early diversification of teleost fishes.</title>
        <authorList>
            <person name="Parey E."/>
            <person name="Louis A."/>
            <person name="Montfort J."/>
            <person name="Bouchez O."/>
            <person name="Roques C."/>
            <person name="Iampietro C."/>
            <person name="Lluch J."/>
            <person name="Castinel A."/>
            <person name="Donnadieu C."/>
            <person name="Desvignes T."/>
            <person name="Floi Bucao C."/>
            <person name="Jouanno E."/>
            <person name="Wen M."/>
            <person name="Mejri S."/>
            <person name="Dirks R."/>
            <person name="Jansen H."/>
            <person name="Henkel C."/>
            <person name="Chen W.J."/>
            <person name="Zahm M."/>
            <person name="Cabau C."/>
            <person name="Klopp C."/>
            <person name="Thompson A.W."/>
            <person name="Robinson-Rechavi M."/>
            <person name="Braasch I."/>
            <person name="Lecointre G."/>
            <person name="Bobe J."/>
            <person name="Postlethwait J.H."/>
            <person name="Berthelot C."/>
            <person name="Roest Crollius H."/>
            <person name="Guiguen Y."/>
        </authorList>
    </citation>
    <scope>NUCLEOTIDE SEQUENCE</scope>
    <source>
        <strain evidence="2">WJC10195</strain>
    </source>
</reference>
<evidence type="ECO:0000313" key="3">
    <source>
        <dbReference type="Proteomes" id="UP001152622"/>
    </source>
</evidence>
<keyword evidence="3" id="KW-1185">Reference proteome</keyword>
<dbReference type="Proteomes" id="UP001152622">
    <property type="component" value="Chromosome 2"/>
</dbReference>
<dbReference type="AlphaFoldDB" id="A0A9Q1JAE7"/>